<name>A0ABU3QKT5_9ACTN</name>
<evidence type="ECO:0000313" key="2">
    <source>
        <dbReference type="Proteomes" id="UP001250181"/>
    </source>
</evidence>
<accession>A0ABU3QKT5</accession>
<sequence>MVGDIFSPYDDGNPKRISINDVEKYTFESYGLTSEMVKKYMFGIRIVDPETQEELGDDFYDISIAKAVSYLEKVLDVQILPNIINETKDFYPSDYSSSMFLKLKKRPVLQVEQLSSSYNGQPLMDYPSQLWKVSSIGGTIQVVPTIGMGIMNSVTGQSDAMSLYGGTMLDNMGVANFGIPYMGATTGQSIPQLFRVGYVAGMLPQRRLGVEEDWEMPTDLKVLVLKVAANDVFEQFGRLIIGAGIASKEFTMDGISESINTTQSAEYGGASADIKQLESDIAKGISALKARYGIRVGVI</sequence>
<reference evidence="1 2" key="1">
    <citation type="submission" date="2023-09" db="EMBL/GenBank/DDBJ databases">
        <title>Streptomyces sp. nov.: A antagonism against Alternaria gaisen Producing Streptochlin, Isolated from Tamarix root soil.</title>
        <authorList>
            <person name="Chen Y."/>
        </authorList>
    </citation>
    <scope>NUCLEOTIDE SEQUENCE [LARGE SCALE GENOMIC DNA]</scope>
    <source>
        <strain evidence="1 2">TRM76323</strain>
    </source>
</reference>
<gene>
    <name evidence="1" type="ORF">RND61_15025</name>
</gene>
<protein>
    <submittedName>
        <fullName evidence="1">Uncharacterized protein</fullName>
    </submittedName>
</protein>
<dbReference type="Proteomes" id="UP001250181">
    <property type="component" value="Unassembled WGS sequence"/>
</dbReference>
<organism evidence="1 2">
    <name type="scientific">Streptomyces tamarix</name>
    <dbReference type="NCBI Taxonomy" id="3078565"/>
    <lineage>
        <taxon>Bacteria</taxon>
        <taxon>Bacillati</taxon>
        <taxon>Actinomycetota</taxon>
        <taxon>Actinomycetes</taxon>
        <taxon>Kitasatosporales</taxon>
        <taxon>Streptomycetaceae</taxon>
        <taxon>Streptomyces</taxon>
    </lineage>
</organism>
<comment type="caution">
    <text evidence="1">The sequence shown here is derived from an EMBL/GenBank/DDBJ whole genome shotgun (WGS) entry which is preliminary data.</text>
</comment>
<keyword evidence="2" id="KW-1185">Reference proteome</keyword>
<dbReference type="RefSeq" id="WP_315878450.1">
    <property type="nucleotide sequence ID" value="NZ_JAWCTQ010000016.1"/>
</dbReference>
<evidence type="ECO:0000313" key="1">
    <source>
        <dbReference type="EMBL" id="MDT9683376.1"/>
    </source>
</evidence>
<dbReference type="EMBL" id="JAWCTQ010000016">
    <property type="protein sequence ID" value="MDT9683376.1"/>
    <property type="molecule type" value="Genomic_DNA"/>
</dbReference>
<proteinExistence type="predicted"/>